<keyword evidence="3" id="KW-1185">Reference proteome</keyword>
<evidence type="ECO:0000256" key="1">
    <source>
        <dbReference type="SAM" id="MobiDB-lite"/>
    </source>
</evidence>
<reference evidence="4" key="3">
    <citation type="submission" date="2025-04" db="UniProtKB">
        <authorList>
            <consortium name="RefSeq"/>
        </authorList>
    </citation>
    <scope>IDENTIFICATION</scope>
    <source>
        <strain evidence="4">CBS 304.34</strain>
    </source>
</reference>
<reference evidence="2 4" key="1">
    <citation type="journal article" date="2020" name="Stud. Mycol.">
        <title>101 Dothideomycetes genomes: a test case for predicting lifestyles and emergence of pathogens.</title>
        <authorList>
            <person name="Haridas S."/>
            <person name="Albert R."/>
            <person name="Binder M."/>
            <person name="Bloem J."/>
            <person name="Labutti K."/>
            <person name="Salamov A."/>
            <person name="Andreopoulos B."/>
            <person name="Baker S."/>
            <person name="Barry K."/>
            <person name="Bills G."/>
            <person name="Bluhm B."/>
            <person name="Cannon C."/>
            <person name="Castanera R."/>
            <person name="Culley D."/>
            <person name="Daum C."/>
            <person name="Ezra D."/>
            <person name="Gonzalez J."/>
            <person name="Henrissat B."/>
            <person name="Kuo A."/>
            <person name="Liang C."/>
            <person name="Lipzen A."/>
            <person name="Lutzoni F."/>
            <person name="Magnuson J."/>
            <person name="Mondo S."/>
            <person name="Nolan M."/>
            <person name="Ohm R."/>
            <person name="Pangilinan J."/>
            <person name="Park H.-J."/>
            <person name="Ramirez L."/>
            <person name="Alfaro M."/>
            <person name="Sun H."/>
            <person name="Tritt A."/>
            <person name="Yoshinaga Y."/>
            <person name="Zwiers L.-H."/>
            <person name="Turgeon B."/>
            <person name="Goodwin S."/>
            <person name="Spatafora J."/>
            <person name="Crous P."/>
            <person name="Grigoriev I."/>
        </authorList>
    </citation>
    <scope>NUCLEOTIDE SEQUENCE</scope>
    <source>
        <strain evidence="2 4">CBS 304.34</strain>
    </source>
</reference>
<sequence>MASPLQRALPSQDGFEGAFPPRPLLLDVVATILWFVDEGARLTTLALGHASVAVAGRPRDGPPLAQNGVPECFAIPEIPALTATTSRPLCTREAASGQDVSVPHLPNTLTGLMPLAQNIPTAASKTSQTTTRCPSSKPPGDFWSSVKHQNAE</sequence>
<dbReference type="Proteomes" id="UP000504636">
    <property type="component" value="Unplaced"/>
</dbReference>
<feature type="compositionally biased region" description="Polar residues" evidence="1">
    <location>
        <begin position="121"/>
        <end position="134"/>
    </location>
</feature>
<evidence type="ECO:0000313" key="2">
    <source>
        <dbReference type="EMBL" id="KAF2810338.1"/>
    </source>
</evidence>
<evidence type="ECO:0000313" key="3">
    <source>
        <dbReference type="Proteomes" id="UP000504636"/>
    </source>
</evidence>
<name>A0A6A6YP88_9PEZI</name>
<dbReference type="RefSeq" id="XP_033577302.1">
    <property type="nucleotide sequence ID" value="XM_033714254.1"/>
</dbReference>
<dbReference type="GeneID" id="54455147"/>
<organism evidence="2">
    <name type="scientific">Mytilinidion resinicola</name>
    <dbReference type="NCBI Taxonomy" id="574789"/>
    <lineage>
        <taxon>Eukaryota</taxon>
        <taxon>Fungi</taxon>
        <taxon>Dikarya</taxon>
        <taxon>Ascomycota</taxon>
        <taxon>Pezizomycotina</taxon>
        <taxon>Dothideomycetes</taxon>
        <taxon>Pleosporomycetidae</taxon>
        <taxon>Mytilinidiales</taxon>
        <taxon>Mytilinidiaceae</taxon>
        <taxon>Mytilinidion</taxon>
    </lineage>
</organism>
<evidence type="ECO:0000313" key="4">
    <source>
        <dbReference type="RefSeq" id="XP_033577302.1"/>
    </source>
</evidence>
<protein>
    <submittedName>
        <fullName evidence="2 4">Uncharacterized protein</fullName>
    </submittedName>
</protein>
<dbReference type="OrthoDB" id="10395344at2759"/>
<gene>
    <name evidence="2 4" type="ORF">BDZ99DRAFT_309683</name>
</gene>
<dbReference type="EMBL" id="MU003700">
    <property type="protein sequence ID" value="KAF2810338.1"/>
    <property type="molecule type" value="Genomic_DNA"/>
</dbReference>
<feature type="region of interest" description="Disordered" evidence="1">
    <location>
        <begin position="121"/>
        <end position="152"/>
    </location>
</feature>
<accession>A0A6A6YP88</accession>
<dbReference type="AlphaFoldDB" id="A0A6A6YP88"/>
<reference evidence="4" key="2">
    <citation type="submission" date="2020-04" db="EMBL/GenBank/DDBJ databases">
        <authorList>
            <consortium name="NCBI Genome Project"/>
        </authorList>
    </citation>
    <scope>NUCLEOTIDE SEQUENCE</scope>
    <source>
        <strain evidence="4">CBS 304.34</strain>
    </source>
</reference>
<proteinExistence type="predicted"/>